<proteinExistence type="inferred from homology"/>
<dbReference type="PANTHER" id="PTHR11164">
    <property type="entry name" value="GLUTAMATE CYSTEINE LIGASE"/>
    <property type="match status" value="1"/>
</dbReference>
<dbReference type="GO" id="GO:0006750">
    <property type="term" value="P:glutathione biosynthetic process"/>
    <property type="evidence" value="ECO:0007669"/>
    <property type="project" value="UniProtKB-UniRule"/>
</dbReference>
<evidence type="ECO:0000256" key="4">
    <source>
        <dbReference type="ARBA" id="ARBA00022598"/>
    </source>
</evidence>
<dbReference type="GO" id="GO:0017109">
    <property type="term" value="C:glutamate-cysteine ligase complex"/>
    <property type="evidence" value="ECO:0007669"/>
    <property type="project" value="TreeGrafter"/>
</dbReference>
<dbReference type="GO" id="GO:0004357">
    <property type="term" value="F:glutamate-cysteine ligase activity"/>
    <property type="evidence" value="ECO:0007669"/>
    <property type="project" value="UniProtKB-UniRule"/>
</dbReference>
<keyword evidence="7 10" id="KW-0067">ATP-binding</keyword>
<dbReference type="UniPathway" id="UPA00142">
    <property type="reaction ID" value="UER00209"/>
</dbReference>
<comment type="pathway">
    <text evidence="1 10">Sulfur metabolism; glutathione biosynthesis; glutathione from L-cysteine and L-glutamate: step 1/2.</text>
</comment>
<gene>
    <name evidence="11" type="ORF">BDK51DRAFT_33320</name>
</gene>
<keyword evidence="6 10" id="KW-0547">Nucleotide-binding</keyword>
<dbReference type="InterPro" id="IPR004308">
    <property type="entry name" value="GCS"/>
</dbReference>
<reference evidence="12" key="1">
    <citation type="journal article" date="2018" name="Nat. Microbiol.">
        <title>Leveraging single-cell genomics to expand the fungal tree of life.</title>
        <authorList>
            <person name="Ahrendt S.R."/>
            <person name="Quandt C.A."/>
            <person name="Ciobanu D."/>
            <person name="Clum A."/>
            <person name="Salamov A."/>
            <person name="Andreopoulos B."/>
            <person name="Cheng J.F."/>
            <person name="Woyke T."/>
            <person name="Pelin A."/>
            <person name="Henrissat B."/>
            <person name="Reynolds N.K."/>
            <person name="Benny G.L."/>
            <person name="Smith M.E."/>
            <person name="James T.Y."/>
            <person name="Grigoriev I.V."/>
        </authorList>
    </citation>
    <scope>NUCLEOTIDE SEQUENCE [LARGE SCALE GENOMIC DNA]</scope>
</reference>
<comment type="similarity">
    <text evidence="2 10">Belongs to the glutamate--cysteine ligase type 3 family.</text>
</comment>
<evidence type="ECO:0000256" key="5">
    <source>
        <dbReference type="ARBA" id="ARBA00022684"/>
    </source>
</evidence>
<evidence type="ECO:0000256" key="1">
    <source>
        <dbReference type="ARBA" id="ARBA00005006"/>
    </source>
</evidence>
<evidence type="ECO:0000256" key="2">
    <source>
        <dbReference type="ARBA" id="ARBA00008100"/>
    </source>
</evidence>
<sequence length="505" mass="55913">TLAANIRRRRGSKVSINMPIFRDVNTPSPFLEPAPVCLSKKLVLPLEEVLVNGCSDGTREEAEEALRARKLDPANLPPLPELVPDALPEHIYMDAMCFGMGCCCLQVTFQACSVEEARRLYDQLAVVAPIMLALTAASPIYRGYLADVDCRWDVISGSVDDRTAEERGKQPLTTSRFNIKKSRYDSISRYLSPGPNYSGGCCSPEVAAPPAGEISKIPSRGSEYFKEKYNDLGAAYDEDIYKQLLEGGVDDLLAKHYAHLFIRDPLVIFHEMLNQDDEASSDHFENIQSTNWQTMRFKPPPPSAPQIGWRVEARSMEIQLTDHENAAFAIFIVLLTRTILALDLNFYMPLSKVDDNMARAQRRGSVENEQFWFRRNLVGPGSMSPIATQAPDFTEDEDACELMTINEIINGKTNSPFPGLIPLIESYLASTPIEPETHAALAGYLSLVSRKASGALPTTATWIRAFVQAHPSYRGDSVVSPDIVTDLCKRAEAMAEEGMVPGLNC</sequence>
<dbReference type="Proteomes" id="UP000269721">
    <property type="component" value="Unassembled WGS sequence"/>
</dbReference>
<accession>A0A4P9VX38</accession>
<dbReference type="Gene3D" id="1.10.8.960">
    <property type="match status" value="1"/>
</dbReference>
<keyword evidence="5 10" id="KW-0317">Glutathione biosynthesis</keyword>
<dbReference type="AlphaFoldDB" id="A0A4P9VX38"/>
<dbReference type="InterPro" id="IPR014746">
    <property type="entry name" value="Gln_synth/guanido_kin_cat_dom"/>
</dbReference>
<keyword evidence="12" id="KW-1185">Reference proteome</keyword>
<evidence type="ECO:0000256" key="10">
    <source>
        <dbReference type="RuleBase" id="RU367135"/>
    </source>
</evidence>
<dbReference type="EMBL" id="ML000831">
    <property type="protein sequence ID" value="RKO83792.1"/>
    <property type="molecule type" value="Genomic_DNA"/>
</dbReference>
<feature type="non-terminal residue" evidence="11">
    <location>
        <position position="1"/>
    </location>
</feature>
<evidence type="ECO:0000256" key="3">
    <source>
        <dbReference type="ARBA" id="ARBA00012220"/>
    </source>
</evidence>
<dbReference type="GO" id="GO:0005524">
    <property type="term" value="F:ATP binding"/>
    <property type="evidence" value="ECO:0007669"/>
    <property type="project" value="UniProtKB-UniRule"/>
</dbReference>
<name>A0A4P9VX38_9FUNG</name>
<dbReference type="EC" id="6.3.2.2" evidence="3 10"/>
<dbReference type="Pfam" id="PF03074">
    <property type="entry name" value="GCS"/>
    <property type="match status" value="1"/>
</dbReference>
<dbReference type="OrthoDB" id="7939818at2759"/>
<dbReference type="Gene3D" id="3.30.590.50">
    <property type="match status" value="2"/>
</dbReference>
<organism evidence="11 12">
    <name type="scientific">Blyttiomyces helicus</name>
    <dbReference type="NCBI Taxonomy" id="388810"/>
    <lineage>
        <taxon>Eukaryota</taxon>
        <taxon>Fungi</taxon>
        <taxon>Fungi incertae sedis</taxon>
        <taxon>Chytridiomycota</taxon>
        <taxon>Chytridiomycota incertae sedis</taxon>
        <taxon>Chytridiomycetes</taxon>
        <taxon>Chytridiomycetes incertae sedis</taxon>
        <taxon>Blyttiomyces</taxon>
    </lineage>
</organism>
<dbReference type="FunFam" id="3.30.590.50:FF:000007">
    <property type="entry name" value="Glutamate--cysteine ligase"/>
    <property type="match status" value="1"/>
</dbReference>
<evidence type="ECO:0000256" key="8">
    <source>
        <dbReference type="ARBA" id="ARBA00030585"/>
    </source>
</evidence>
<dbReference type="PANTHER" id="PTHR11164:SF0">
    <property type="entry name" value="GLUTAMATE--CYSTEINE LIGASE CATALYTIC SUBUNIT"/>
    <property type="match status" value="1"/>
</dbReference>
<evidence type="ECO:0000313" key="12">
    <source>
        <dbReference type="Proteomes" id="UP000269721"/>
    </source>
</evidence>
<evidence type="ECO:0000313" key="11">
    <source>
        <dbReference type="EMBL" id="RKO83792.1"/>
    </source>
</evidence>
<comment type="catalytic activity">
    <reaction evidence="10">
        <text>L-cysteine + L-glutamate + ATP = gamma-L-glutamyl-L-cysteine + ADP + phosphate + H(+)</text>
        <dbReference type="Rhea" id="RHEA:13285"/>
        <dbReference type="ChEBI" id="CHEBI:15378"/>
        <dbReference type="ChEBI" id="CHEBI:29985"/>
        <dbReference type="ChEBI" id="CHEBI:30616"/>
        <dbReference type="ChEBI" id="CHEBI:35235"/>
        <dbReference type="ChEBI" id="CHEBI:43474"/>
        <dbReference type="ChEBI" id="CHEBI:58173"/>
        <dbReference type="ChEBI" id="CHEBI:456216"/>
        <dbReference type="EC" id="6.3.2.2"/>
    </reaction>
</comment>
<dbReference type="SUPFAM" id="SSF55931">
    <property type="entry name" value="Glutamine synthetase/guanido kinase"/>
    <property type="match status" value="1"/>
</dbReference>
<protein>
    <recommendedName>
        <fullName evidence="3 10">Glutamate--cysteine ligase</fullName>
        <ecNumber evidence="3 10">6.3.2.2</ecNumber>
    </recommendedName>
    <alternativeName>
        <fullName evidence="9 10">Gamma-ECS</fullName>
    </alternativeName>
    <alternativeName>
        <fullName evidence="8 10">Gamma-glutamylcysteine synthetase</fullName>
    </alternativeName>
</protein>
<evidence type="ECO:0000256" key="6">
    <source>
        <dbReference type="ARBA" id="ARBA00022741"/>
    </source>
</evidence>
<keyword evidence="4 10" id="KW-0436">Ligase</keyword>
<evidence type="ECO:0000256" key="7">
    <source>
        <dbReference type="ARBA" id="ARBA00022840"/>
    </source>
</evidence>
<evidence type="ECO:0000256" key="9">
    <source>
        <dbReference type="ARBA" id="ARBA00032122"/>
    </source>
</evidence>